<evidence type="ECO:0000256" key="1">
    <source>
        <dbReference type="ARBA" id="ARBA00006817"/>
    </source>
</evidence>
<dbReference type="EMBL" id="FRCZ01000002">
    <property type="protein sequence ID" value="SHM94358.1"/>
    <property type="molecule type" value="Genomic_DNA"/>
</dbReference>
<feature type="domain" description="Activator of Hsp90 ATPase homologue 1/2-like C-terminal" evidence="2">
    <location>
        <begin position="23"/>
        <end position="167"/>
    </location>
</feature>
<evidence type="ECO:0000313" key="3">
    <source>
        <dbReference type="EMBL" id="SHM94358.1"/>
    </source>
</evidence>
<dbReference type="Pfam" id="PF08327">
    <property type="entry name" value="AHSA1"/>
    <property type="match status" value="1"/>
</dbReference>
<name>A0A1M7MTJ5_9BACI</name>
<dbReference type="Proteomes" id="UP000184184">
    <property type="component" value="Unassembled WGS sequence"/>
</dbReference>
<evidence type="ECO:0000259" key="2">
    <source>
        <dbReference type="Pfam" id="PF08327"/>
    </source>
</evidence>
<organism evidence="3 4">
    <name type="scientific">Gracilibacillus kekensis</name>
    <dbReference type="NCBI Taxonomy" id="1027249"/>
    <lineage>
        <taxon>Bacteria</taxon>
        <taxon>Bacillati</taxon>
        <taxon>Bacillota</taxon>
        <taxon>Bacilli</taxon>
        <taxon>Bacillales</taxon>
        <taxon>Bacillaceae</taxon>
        <taxon>Gracilibacillus</taxon>
    </lineage>
</organism>
<dbReference type="InterPro" id="IPR023393">
    <property type="entry name" value="START-like_dom_sf"/>
</dbReference>
<keyword evidence="4" id="KW-1185">Reference proteome</keyword>
<sequence length="171" mass="19914">MSINELNSRVENDKVLVLERTFDAPRDLVFLMFKEPEHLKHWWGPNGWELPVCTINFRPGGSWHYCMECMDRNQGDFFGMVSCGKAIYKDIIEPKMIIYTDYFSDGDGHIDETMPSSDITLEFIDLGESTKLINRAEYVSSDELNKVMDMGMLEGITETWNRLQERLNEVK</sequence>
<reference evidence="3 4" key="1">
    <citation type="submission" date="2016-11" db="EMBL/GenBank/DDBJ databases">
        <authorList>
            <person name="Jaros S."/>
            <person name="Januszkiewicz K."/>
            <person name="Wedrychowicz H."/>
        </authorList>
    </citation>
    <scope>NUCLEOTIDE SEQUENCE [LARGE SCALE GENOMIC DNA]</scope>
    <source>
        <strain evidence="3 4">CGMCC 1.10681</strain>
    </source>
</reference>
<dbReference type="InterPro" id="IPR013538">
    <property type="entry name" value="ASHA1/2-like_C"/>
</dbReference>
<accession>A0A1M7MTJ5</accession>
<dbReference type="STRING" id="1027249.SAMN05216179_1358"/>
<proteinExistence type="inferred from homology"/>
<dbReference type="OrthoDB" id="118413at2"/>
<dbReference type="CDD" id="cd07814">
    <property type="entry name" value="SRPBCC_CalC_Aha1-like"/>
    <property type="match status" value="1"/>
</dbReference>
<protein>
    <submittedName>
        <fullName evidence="3">Uncharacterized conserved protein YndB, AHSA1/START domain</fullName>
    </submittedName>
</protein>
<comment type="similarity">
    <text evidence="1">Belongs to the AHA1 family.</text>
</comment>
<gene>
    <name evidence="3" type="ORF">SAMN05216179_1358</name>
</gene>
<dbReference type="RefSeq" id="WP_073200979.1">
    <property type="nucleotide sequence ID" value="NZ_FRCZ01000002.1"/>
</dbReference>
<evidence type="ECO:0000313" key="4">
    <source>
        <dbReference type="Proteomes" id="UP000184184"/>
    </source>
</evidence>
<dbReference type="Gene3D" id="3.30.530.20">
    <property type="match status" value="1"/>
</dbReference>
<dbReference type="AlphaFoldDB" id="A0A1M7MTJ5"/>
<dbReference type="SUPFAM" id="SSF55961">
    <property type="entry name" value="Bet v1-like"/>
    <property type="match status" value="1"/>
</dbReference>